<proteinExistence type="predicted"/>
<evidence type="ECO:0000313" key="2">
    <source>
        <dbReference type="EMBL" id="MBO8425488.1"/>
    </source>
</evidence>
<accession>A0A9D9DF92</accession>
<name>A0A9D9DF92_9PROT</name>
<protein>
    <submittedName>
        <fullName evidence="2">Uncharacterized protein</fullName>
    </submittedName>
</protein>
<dbReference type="Proteomes" id="UP000823630">
    <property type="component" value="Unassembled WGS sequence"/>
</dbReference>
<dbReference type="AlphaFoldDB" id="A0A9D9DF92"/>
<reference evidence="2" key="1">
    <citation type="submission" date="2020-10" db="EMBL/GenBank/DDBJ databases">
        <authorList>
            <person name="Gilroy R."/>
        </authorList>
    </citation>
    <scope>NUCLEOTIDE SEQUENCE</scope>
    <source>
        <strain evidence="2">8207</strain>
    </source>
</reference>
<feature type="coiled-coil region" evidence="1">
    <location>
        <begin position="219"/>
        <end position="246"/>
    </location>
</feature>
<evidence type="ECO:0000313" key="3">
    <source>
        <dbReference type="Proteomes" id="UP000823630"/>
    </source>
</evidence>
<reference evidence="2" key="2">
    <citation type="journal article" date="2021" name="PeerJ">
        <title>Extensive microbial diversity within the chicken gut microbiome revealed by metagenomics and culture.</title>
        <authorList>
            <person name="Gilroy R."/>
            <person name="Ravi A."/>
            <person name="Getino M."/>
            <person name="Pursley I."/>
            <person name="Horton D.L."/>
            <person name="Alikhan N.F."/>
            <person name="Baker D."/>
            <person name="Gharbi K."/>
            <person name="Hall N."/>
            <person name="Watson M."/>
            <person name="Adriaenssens E.M."/>
            <person name="Foster-Nyarko E."/>
            <person name="Jarju S."/>
            <person name="Secka A."/>
            <person name="Antonio M."/>
            <person name="Oren A."/>
            <person name="Chaudhuri R.R."/>
            <person name="La Ragione R."/>
            <person name="Hildebrand F."/>
            <person name="Pallen M.J."/>
        </authorList>
    </citation>
    <scope>NUCLEOTIDE SEQUENCE</scope>
    <source>
        <strain evidence="2">8207</strain>
    </source>
</reference>
<organism evidence="2 3">
    <name type="scientific">Candidatus Enterousia avistercoris</name>
    <dbReference type="NCBI Taxonomy" id="2840788"/>
    <lineage>
        <taxon>Bacteria</taxon>
        <taxon>Pseudomonadati</taxon>
        <taxon>Pseudomonadota</taxon>
        <taxon>Alphaproteobacteria</taxon>
        <taxon>Candidatus Enterousia</taxon>
    </lineage>
</organism>
<comment type="caution">
    <text evidence="2">The sequence shown here is derived from an EMBL/GenBank/DDBJ whole genome shotgun (WGS) entry which is preliminary data.</text>
</comment>
<sequence length="833" mass="91049">MKYKIAFGTAIVVVLTAVAMDSYGLSRSNKQSAIQQGTTVRTKVEATGLYDQACYDAYFGCMDQFCITENASGGACACSDDIKKYDEELASIQEILNEANRLRTEEVERVKAGADADIIFSGERRYDEDGNILDLGEKTAEEEKAERRASLLEMFNTSIYDDEEEESAIESMADKVGSDLFKAADELCMAQVPDSCAEDLMFLQQLYSRQILSDCLGYKNSLTKQRAEAEADLAAAESEVRTALQESFESANKYDLGQCMVEFRKCMQTEDACGENWENCVAIIATENMQNNEAVSTAGTKYETTADTYDITQSTMDILNTKRPICEGVLDQCVAVRDMVWPNFLREAAPTIRVAESQVESKFRQSCLGDISSCIQTACRDDIAGKGVATMDACLARPDMARSFCKVEIDPCERMEPQIWDYVKDKLAAMRVDACTQEVKDCYTADTRCGENFQNCIGMDYDYIHDMCPIDSLVVCKQDNPNFSMDDLDSMLMGLYLNIDNAMIDQCQNIVDQKMAEVCGSTTDCNRFAADDTMGTGSLQSQKVGDVYRVTGMISFGSIKMGSSSGETTVDSEGDEVVLRPGEIGVEEYLAKIRETNKSVANADGIISSIEAELNNIAGTINRTIEMIEQDPEIQFCVNGRDLSQITGEAGAQTEGRFPNLLNQVKMQIAIAALRKAQDNYNAKLNEQIAEATKNASTDLAQYMCQKIAENGGAGGVGSTTPSTPLTPPYAISYDVGAGLTLEDLTKGGAGVMTTEGATFKNDGYLGGSTFTSGGATRQVTAIFSRETRNCHICTTTTTQDCKTTGSSSWFHNSRNTSCTTKVSDPVCEDIQM</sequence>
<evidence type="ECO:0000256" key="1">
    <source>
        <dbReference type="SAM" id="Coils"/>
    </source>
</evidence>
<keyword evidence="1" id="KW-0175">Coiled coil</keyword>
<dbReference type="EMBL" id="JADINC010000052">
    <property type="protein sequence ID" value="MBO8425488.1"/>
    <property type="molecule type" value="Genomic_DNA"/>
</dbReference>
<gene>
    <name evidence="2" type="ORF">IAC69_03355</name>
</gene>